<dbReference type="Proteomes" id="UP000887576">
    <property type="component" value="Unplaced"/>
</dbReference>
<evidence type="ECO:0000313" key="1">
    <source>
        <dbReference type="Proteomes" id="UP000887576"/>
    </source>
</evidence>
<name>A0AC34PX98_9BILA</name>
<reference evidence="2" key="1">
    <citation type="submission" date="2022-11" db="UniProtKB">
        <authorList>
            <consortium name="WormBaseParasite"/>
        </authorList>
    </citation>
    <scope>IDENTIFICATION</scope>
</reference>
<proteinExistence type="predicted"/>
<sequence length="438" mass="50069">MDSIDGSVTGNAWILITIVTSAGIIGIVFCIVVTCMRCKRAQVLENGANDDDHIYRTGIISSWLDTMNTYGWIPREMFLTKEASSKVPLGPWLIEQDNVANPPMLIYLIGKFITDENILSIYGNRIMKLYPRLKLFYNWMKNIQKGPRIGSFQWQGRDATTQLQLNPQTLPSGLDDFPRATHPTKDEYHVDIKCWMAMSSTVLLNLAILAHDSDWLPTITADQQLFNNLTLLDQLHWSEQSHGYFDYGYHSFDVILVNETRDGIYQEYRHTLVAPQNRLVTDVFGYVNIFPFLLKLLPANSSKLGIILQNITDPNCLWTNYGLRSISKQINGQSARYYDAWNNIGNPPYWRSPIWINLNYFALDALKYYSTINGPYQNLCSITYNLLRSNIILNMGKVYNSTGFIWEHYDDKTGAGAGTRPFTGWSALVLAIMGDDYR</sequence>
<dbReference type="WBParaSite" id="JU765_v2.g10765.t1">
    <property type="protein sequence ID" value="JU765_v2.g10765.t1"/>
    <property type="gene ID" value="JU765_v2.g10765"/>
</dbReference>
<accession>A0AC34PX98</accession>
<protein>
    <submittedName>
        <fullName evidence="2">Glycosyl hydrolase family 63 C-terminal domain-containing protein</fullName>
    </submittedName>
</protein>
<organism evidence="1 2">
    <name type="scientific">Panagrolaimus sp. JU765</name>
    <dbReference type="NCBI Taxonomy" id="591449"/>
    <lineage>
        <taxon>Eukaryota</taxon>
        <taxon>Metazoa</taxon>
        <taxon>Ecdysozoa</taxon>
        <taxon>Nematoda</taxon>
        <taxon>Chromadorea</taxon>
        <taxon>Rhabditida</taxon>
        <taxon>Tylenchina</taxon>
        <taxon>Panagrolaimomorpha</taxon>
        <taxon>Panagrolaimoidea</taxon>
        <taxon>Panagrolaimidae</taxon>
        <taxon>Panagrolaimus</taxon>
    </lineage>
</organism>
<evidence type="ECO:0000313" key="2">
    <source>
        <dbReference type="WBParaSite" id="JU765_v2.g10765.t1"/>
    </source>
</evidence>